<dbReference type="InterPro" id="IPR043502">
    <property type="entry name" value="DNA/RNA_pol_sf"/>
</dbReference>
<evidence type="ECO:0000259" key="10">
    <source>
        <dbReference type="PROSITE" id="PS50878"/>
    </source>
</evidence>
<evidence type="ECO:0000256" key="5">
    <source>
        <dbReference type="ARBA" id="ARBA00022842"/>
    </source>
</evidence>
<evidence type="ECO:0000256" key="2">
    <source>
        <dbReference type="ARBA" id="ARBA00022679"/>
    </source>
</evidence>
<protein>
    <recommendedName>
        <fullName evidence="1">RNA-directed DNA polymerase</fullName>
        <ecNumber evidence="1">2.7.7.49</ecNumber>
    </recommendedName>
</protein>
<dbReference type="Pfam" id="PF00078">
    <property type="entry name" value="RVT_1"/>
    <property type="match status" value="1"/>
</dbReference>
<dbReference type="SUPFAM" id="SSF56672">
    <property type="entry name" value="DNA/RNA polymerases"/>
    <property type="match status" value="1"/>
</dbReference>
<dbReference type="InterPro" id="IPR043128">
    <property type="entry name" value="Rev_trsase/Diguanyl_cyclase"/>
</dbReference>
<accession>A0ABV6PEA6</accession>
<dbReference type="CDD" id="cd03487">
    <property type="entry name" value="RT_Bac_retron_II"/>
    <property type="match status" value="1"/>
</dbReference>
<keyword evidence="2" id="KW-0808">Transferase</keyword>
<dbReference type="InterPro" id="IPR000123">
    <property type="entry name" value="Reverse_transcriptase_msDNA"/>
</dbReference>
<dbReference type="Gene3D" id="3.30.70.270">
    <property type="match status" value="1"/>
</dbReference>
<evidence type="ECO:0000256" key="3">
    <source>
        <dbReference type="ARBA" id="ARBA00022695"/>
    </source>
</evidence>
<evidence type="ECO:0000256" key="1">
    <source>
        <dbReference type="ARBA" id="ARBA00012493"/>
    </source>
</evidence>
<dbReference type="PANTHER" id="PTHR34047">
    <property type="entry name" value="NUCLEAR INTRON MATURASE 1, MITOCHONDRIAL-RELATED"/>
    <property type="match status" value="1"/>
</dbReference>
<comment type="similarity">
    <text evidence="8">Belongs to the bacterial reverse transcriptase family.</text>
</comment>
<evidence type="ECO:0000256" key="4">
    <source>
        <dbReference type="ARBA" id="ARBA00022723"/>
    </source>
</evidence>
<evidence type="ECO:0000313" key="11">
    <source>
        <dbReference type="EMBL" id="MFC0588157.1"/>
    </source>
</evidence>
<keyword evidence="12" id="KW-1185">Reference proteome</keyword>
<evidence type="ECO:0000256" key="7">
    <source>
        <dbReference type="ARBA" id="ARBA00023118"/>
    </source>
</evidence>
<dbReference type="InterPro" id="IPR051083">
    <property type="entry name" value="GrpII_Intron_Splice-Mob/Def"/>
</dbReference>
<evidence type="ECO:0000313" key="12">
    <source>
        <dbReference type="Proteomes" id="UP001589943"/>
    </source>
</evidence>
<keyword evidence="6 11" id="KW-0695">RNA-directed DNA polymerase</keyword>
<keyword evidence="7" id="KW-0051">Antiviral defense</keyword>
<keyword evidence="5" id="KW-0460">Magnesium</keyword>
<proteinExistence type="inferred from homology"/>
<dbReference type="EMBL" id="JBHLTL010000001">
    <property type="protein sequence ID" value="MFC0588157.1"/>
    <property type="molecule type" value="Genomic_DNA"/>
</dbReference>
<dbReference type="RefSeq" id="WP_379479664.1">
    <property type="nucleotide sequence ID" value="NZ_JBHLTL010000001.1"/>
</dbReference>
<name>A0ABV6PEA6_9SPHN</name>
<feature type="domain" description="Reverse transcriptase" evidence="10">
    <location>
        <begin position="16"/>
        <end position="229"/>
    </location>
</feature>
<dbReference type="PRINTS" id="PR00866">
    <property type="entry name" value="RNADNAPOLMS"/>
</dbReference>
<reference evidence="11 12" key="1">
    <citation type="submission" date="2024-09" db="EMBL/GenBank/DDBJ databases">
        <authorList>
            <person name="Sun Q."/>
            <person name="Mori K."/>
        </authorList>
    </citation>
    <scope>NUCLEOTIDE SEQUENCE [LARGE SCALE GENOMIC DNA]</scope>
    <source>
        <strain evidence="11 12">NCAIM B.02537</strain>
    </source>
</reference>
<evidence type="ECO:0000256" key="9">
    <source>
        <dbReference type="ARBA" id="ARBA00048173"/>
    </source>
</evidence>
<comment type="catalytic activity">
    <reaction evidence="9">
        <text>DNA(n) + a 2'-deoxyribonucleoside 5'-triphosphate = DNA(n+1) + diphosphate</text>
        <dbReference type="Rhea" id="RHEA:22508"/>
        <dbReference type="Rhea" id="RHEA-COMP:17339"/>
        <dbReference type="Rhea" id="RHEA-COMP:17340"/>
        <dbReference type="ChEBI" id="CHEBI:33019"/>
        <dbReference type="ChEBI" id="CHEBI:61560"/>
        <dbReference type="ChEBI" id="CHEBI:173112"/>
        <dbReference type="EC" id="2.7.7.49"/>
    </reaction>
</comment>
<organism evidence="11 12">
    <name type="scientific">Novosphingobium aquiterrae</name>
    <dbReference type="NCBI Taxonomy" id="624388"/>
    <lineage>
        <taxon>Bacteria</taxon>
        <taxon>Pseudomonadati</taxon>
        <taxon>Pseudomonadota</taxon>
        <taxon>Alphaproteobacteria</taxon>
        <taxon>Sphingomonadales</taxon>
        <taxon>Sphingomonadaceae</taxon>
        <taxon>Novosphingobium</taxon>
    </lineage>
</organism>
<keyword evidence="3" id="KW-0548">Nucleotidyltransferase</keyword>
<dbReference type="Proteomes" id="UP001589943">
    <property type="component" value="Unassembled WGS sequence"/>
</dbReference>
<sequence length="304" mass="34651">MPGLLEISKALGFAPQHIYSVVATRDSQYVEARIAKRAPSVGFRLLNIPKSGLKGIQRQIARVYLAPVPVDEAAFAYVKRRGVVEAARRLCGDKSILKIDLKDFFPSITTERVFGMYRSLGLDAAASNILTELCVLDNHLPQGAPTSPAISNIVLRPLDEMLRNMSNKWELTYTRYCDDIYFSHQKNFNHPDFLILLHKVITDAGFSINDDKTHFYPRGVPRKTLGLLTHNETPSLPGSVRRRMRAQFHRGSRNIGWGQENLIRLRGHLEWYKAVYGKNETYFQYKSVLDTITKIRMHISYQSA</sequence>
<dbReference type="EC" id="2.7.7.49" evidence="1"/>
<dbReference type="PANTHER" id="PTHR34047:SF7">
    <property type="entry name" value="RNA-DIRECTED DNA POLYMERASE"/>
    <property type="match status" value="1"/>
</dbReference>
<evidence type="ECO:0000256" key="6">
    <source>
        <dbReference type="ARBA" id="ARBA00022918"/>
    </source>
</evidence>
<keyword evidence="4" id="KW-0479">Metal-binding</keyword>
<dbReference type="PROSITE" id="PS50878">
    <property type="entry name" value="RT_POL"/>
    <property type="match status" value="1"/>
</dbReference>
<dbReference type="InterPro" id="IPR000477">
    <property type="entry name" value="RT_dom"/>
</dbReference>
<gene>
    <name evidence="11" type="ORF">ACFFF7_01890</name>
</gene>
<comment type="caution">
    <text evidence="11">The sequence shown here is derived from an EMBL/GenBank/DDBJ whole genome shotgun (WGS) entry which is preliminary data.</text>
</comment>
<dbReference type="GO" id="GO:0003964">
    <property type="term" value="F:RNA-directed DNA polymerase activity"/>
    <property type="evidence" value="ECO:0007669"/>
    <property type="project" value="UniProtKB-KW"/>
</dbReference>
<evidence type="ECO:0000256" key="8">
    <source>
        <dbReference type="ARBA" id="ARBA00034120"/>
    </source>
</evidence>